<dbReference type="Gene3D" id="3.40.50.300">
    <property type="entry name" value="P-loop containing nucleotide triphosphate hydrolases"/>
    <property type="match status" value="1"/>
</dbReference>
<evidence type="ECO:0000256" key="5">
    <source>
        <dbReference type="ARBA" id="ARBA00022741"/>
    </source>
</evidence>
<dbReference type="PROSITE" id="PS50893">
    <property type="entry name" value="ABC_TRANSPORTER_2"/>
    <property type="match status" value="1"/>
</dbReference>
<name>A0AAV5VVP1_9BILA</name>
<dbReference type="InterPro" id="IPR003439">
    <property type="entry name" value="ABC_transporter-like_ATP-bd"/>
</dbReference>
<feature type="domain" description="ABC transporter" evidence="10">
    <location>
        <begin position="55"/>
        <end position="295"/>
    </location>
</feature>
<gene>
    <name evidence="11" type="ORF">PFISCL1PPCAC_13897</name>
</gene>
<keyword evidence="4 9" id="KW-0812">Transmembrane</keyword>
<dbReference type="PROSITE" id="PS00211">
    <property type="entry name" value="ABC_TRANSPORTER_1"/>
    <property type="match status" value="1"/>
</dbReference>
<evidence type="ECO:0000256" key="4">
    <source>
        <dbReference type="ARBA" id="ARBA00022692"/>
    </source>
</evidence>
<evidence type="ECO:0000256" key="6">
    <source>
        <dbReference type="ARBA" id="ARBA00022840"/>
    </source>
</evidence>
<keyword evidence="5" id="KW-0547">Nucleotide-binding</keyword>
<keyword evidence="8 9" id="KW-0472">Membrane</keyword>
<dbReference type="Pfam" id="PF00005">
    <property type="entry name" value="ABC_tran"/>
    <property type="match status" value="1"/>
</dbReference>
<evidence type="ECO:0000256" key="7">
    <source>
        <dbReference type="ARBA" id="ARBA00022989"/>
    </source>
</evidence>
<keyword evidence="3" id="KW-0813">Transport</keyword>
<dbReference type="Proteomes" id="UP001432322">
    <property type="component" value="Unassembled WGS sequence"/>
</dbReference>
<sequence>ISHFSCEAIPTFSQSAGVTMLEGETQSLLLTEPSDYGGTCSLNESILESVEPITLAWKNLRVTVTKTNRQLLNDVSGIARPGELMALMGASGAGKTTLLNTLVQRNLNGLSVDGEVLVNGNAIGRGITAVSGYSQQEELFVGTLTVREYLSIQARLRVHGSHERRERRVSIVLRQLGLWKCQHTRIGVMGVKKGISGGEARRLTFACELLSNPPVLFCDEPTTGLDSYMAESVVNVLSRIAHSGRTVLCTIHQPASQLYALFDSVVFLAGGRTAFLGSPQESIRFFESAGHPCPHDYNPADMIIHTLAVVPNEEAACRERIDAICAHFITGEAGKSLERELKKIEMSEVPSGREPVSIASQMAALFHRAALDNWRNPSLCKAKLIQKVIMGIFIGLLYLNTPLSSIGISNINGALFYIVAELTYSTLFGIITFLPQDYPLVVREYHDGLYSVFSYFVAKSLSYVPLFTLDGLVMVLICYWMVGFSSSISQVMAAMLICLLIEQSSSAFGVMLSTISPSYAVAVSLGGPLLTLLSLTGGLYANVGALPAYISWIQYLSWFRYGFEALAINQWSAVNGLNSTAWGEEARDEVLASYSFSAANLWIDQILMFSFIILFYLIGFVGLL</sequence>
<evidence type="ECO:0000256" key="3">
    <source>
        <dbReference type="ARBA" id="ARBA00022448"/>
    </source>
</evidence>
<evidence type="ECO:0000256" key="2">
    <source>
        <dbReference type="ARBA" id="ARBA00005814"/>
    </source>
</evidence>
<keyword evidence="12" id="KW-1185">Reference proteome</keyword>
<evidence type="ECO:0000256" key="9">
    <source>
        <dbReference type="SAM" id="Phobius"/>
    </source>
</evidence>
<evidence type="ECO:0000256" key="8">
    <source>
        <dbReference type="ARBA" id="ARBA00023136"/>
    </source>
</evidence>
<dbReference type="Pfam" id="PF19055">
    <property type="entry name" value="ABC2_membrane_7"/>
    <property type="match status" value="1"/>
</dbReference>
<feature type="transmembrane region" description="Helical" evidence="9">
    <location>
        <begin position="414"/>
        <end position="434"/>
    </location>
</feature>
<evidence type="ECO:0000313" key="12">
    <source>
        <dbReference type="Proteomes" id="UP001432322"/>
    </source>
</evidence>
<dbReference type="InterPro" id="IPR027417">
    <property type="entry name" value="P-loop_NTPase"/>
</dbReference>
<feature type="non-terminal residue" evidence="11">
    <location>
        <position position="624"/>
    </location>
</feature>
<feature type="transmembrane region" description="Helical" evidence="9">
    <location>
        <begin position="388"/>
        <end position="408"/>
    </location>
</feature>
<dbReference type="EMBL" id="BTSY01000004">
    <property type="protein sequence ID" value="GMT22600.1"/>
    <property type="molecule type" value="Genomic_DNA"/>
</dbReference>
<feature type="transmembrane region" description="Helical" evidence="9">
    <location>
        <begin position="602"/>
        <end position="623"/>
    </location>
</feature>
<dbReference type="InterPro" id="IPR050352">
    <property type="entry name" value="ABCG_transporters"/>
</dbReference>
<comment type="subcellular location">
    <subcellularLocation>
        <location evidence="1">Membrane</location>
        <topology evidence="1">Multi-pass membrane protein</topology>
    </subcellularLocation>
</comment>
<dbReference type="InterPro" id="IPR043926">
    <property type="entry name" value="ABCG_dom"/>
</dbReference>
<dbReference type="InterPro" id="IPR017871">
    <property type="entry name" value="ABC_transporter-like_CS"/>
</dbReference>
<organism evidence="11 12">
    <name type="scientific">Pristionchus fissidentatus</name>
    <dbReference type="NCBI Taxonomy" id="1538716"/>
    <lineage>
        <taxon>Eukaryota</taxon>
        <taxon>Metazoa</taxon>
        <taxon>Ecdysozoa</taxon>
        <taxon>Nematoda</taxon>
        <taxon>Chromadorea</taxon>
        <taxon>Rhabditida</taxon>
        <taxon>Rhabditina</taxon>
        <taxon>Diplogasteromorpha</taxon>
        <taxon>Diplogasteroidea</taxon>
        <taxon>Neodiplogasteridae</taxon>
        <taxon>Pristionchus</taxon>
    </lineage>
</organism>
<keyword evidence="7 9" id="KW-1133">Transmembrane helix</keyword>
<dbReference type="SUPFAM" id="SSF52540">
    <property type="entry name" value="P-loop containing nucleoside triphosphate hydrolases"/>
    <property type="match status" value="1"/>
</dbReference>
<dbReference type="PANTHER" id="PTHR48041">
    <property type="entry name" value="ABC TRANSPORTER G FAMILY MEMBER 28"/>
    <property type="match status" value="1"/>
</dbReference>
<dbReference type="GO" id="GO:0005524">
    <property type="term" value="F:ATP binding"/>
    <property type="evidence" value="ECO:0007669"/>
    <property type="project" value="UniProtKB-KW"/>
</dbReference>
<evidence type="ECO:0000256" key="1">
    <source>
        <dbReference type="ARBA" id="ARBA00004141"/>
    </source>
</evidence>
<reference evidence="11" key="1">
    <citation type="submission" date="2023-10" db="EMBL/GenBank/DDBJ databases">
        <title>Genome assembly of Pristionchus species.</title>
        <authorList>
            <person name="Yoshida K."/>
            <person name="Sommer R.J."/>
        </authorList>
    </citation>
    <scope>NUCLEOTIDE SEQUENCE</scope>
    <source>
        <strain evidence="11">RS5133</strain>
    </source>
</reference>
<accession>A0AAV5VVP1</accession>
<dbReference type="GO" id="GO:0016887">
    <property type="term" value="F:ATP hydrolysis activity"/>
    <property type="evidence" value="ECO:0007669"/>
    <property type="project" value="InterPro"/>
</dbReference>
<proteinExistence type="inferred from homology"/>
<dbReference type="GO" id="GO:0005886">
    <property type="term" value="C:plasma membrane"/>
    <property type="evidence" value="ECO:0007669"/>
    <property type="project" value="TreeGrafter"/>
</dbReference>
<dbReference type="InterPro" id="IPR003593">
    <property type="entry name" value="AAA+_ATPase"/>
</dbReference>
<dbReference type="AlphaFoldDB" id="A0AAV5VVP1"/>
<dbReference type="GO" id="GO:0140359">
    <property type="term" value="F:ABC-type transporter activity"/>
    <property type="evidence" value="ECO:0007669"/>
    <property type="project" value="InterPro"/>
</dbReference>
<dbReference type="FunFam" id="3.40.50.300:FF:001480">
    <property type="entry name" value="ABC transporter"/>
    <property type="match status" value="1"/>
</dbReference>
<dbReference type="InterPro" id="IPR013525">
    <property type="entry name" value="ABC2_TM"/>
</dbReference>
<dbReference type="SMART" id="SM00382">
    <property type="entry name" value="AAA"/>
    <property type="match status" value="1"/>
</dbReference>
<evidence type="ECO:0000259" key="10">
    <source>
        <dbReference type="PROSITE" id="PS50893"/>
    </source>
</evidence>
<comment type="caution">
    <text evidence="11">The sequence shown here is derived from an EMBL/GenBank/DDBJ whole genome shotgun (WGS) entry which is preliminary data.</text>
</comment>
<dbReference type="CDD" id="cd03213">
    <property type="entry name" value="ABCG_EPDR"/>
    <property type="match status" value="1"/>
</dbReference>
<keyword evidence="6" id="KW-0067">ATP-binding</keyword>
<dbReference type="PANTHER" id="PTHR48041:SF84">
    <property type="entry name" value="ABC TRANSPORTER DOMAIN-CONTAINING PROTEIN"/>
    <property type="match status" value="1"/>
</dbReference>
<feature type="non-terminal residue" evidence="11">
    <location>
        <position position="1"/>
    </location>
</feature>
<evidence type="ECO:0000313" key="11">
    <source>
        <dbReference type="EMBL" id="GMT22600.1"/>
    </source>
</evidence>
<protein>
    <recommendedName>
        <fullName evidence="10">ABC transporter domain-containing protein</fullName>
    </recommendedName>
</protein>
<comment type="similarity">
    <text evidence="2">Belongs to the ABC transporter superfamily. ABCG family. Eye pigment precursor importer (TC 3.A.1.204) subfamily.</text>
</comment>
<dbReference type="Pfam" id="PF01061">
    <property type="entry name" value="ABC2_membrane"/>
    <property type="match status" value="1"/>
</dbReference>